<evidence type="ECO:0000256" key="1">
    <source>
        <dbReference type="SAM" id="SignalP"/>
    </source>
</evidence>
<dbReference type="GO" id="GO:0016491">
    <property type="term" value="F:oxidoreductase activity"/>
    <property type="evidence" value="ECO:0007669"/>
    <property type="project" value="InterPro"/>
</dbReference>
<dbReference type="InterPro" id="IPR013740">
    <property type="entry name" value="Redoxin"/>
</dbReference>
<dbReference type="SUPFAM" id="SSF52833">
    <property type="entry name" value="Thioredoxin-like"/>
    <property type="match status" value="1"/>
</dbReference>
<dbReference type="AlphaFoldDB" id="A0A935MSA0"/>
<sequence length="170" mass="18213">MIHAARASVPQSLALLAGLFASVTVNAEIGTKNTLDFELSNGRQFIKLSQLPAQTTVINFWRSDCPPCVREMPILAELAKSRQAQIVTIALQKPVETLNAPEFIQAALHAPVVSLSGPGQPRGLLARFGNPAGALPHTVVLDAQRQPCAQRTGEITPEWLNNAIARCTSS</sequence>
<proteinExistence type="predicted"/>
<dbReference type="InterPro" id="IPR013766">
    <property type="entry name" value="Thioredoxin_domain"/>
</dbReference>
<protein>
    <submittedName>
        <fullName evidence="3">TlpA family protein disulfide reductase</fullName>
    </submittedName>
</protein>
<dbReference type="PANTHER" id="PTHR42852:SF13">
    <property type="entry name" value="PROTEIN DIPZ"/>
    <property type="match status" value="1"/>
</dbReference>
<organism evidence="3 4">
    <name type="scientific">Candidatus Dechloromonas phosphorivorans</name>
    <dbReference type="NCBI Taxonomy" id="2899244"/>
    <lineage>
        <taxon>Bacteria</taxon>
        <taxon>Pseudomonadati</taxon>
        <taxon>Pseudomonadota</taxon>
        <taxon>Betaproteobacteria</taxon>
        <taxon>Rhodocyclales</taxon>
        <taxon>Azonexaceae</taxon>
        <taxon>Dechloromonas</taxon>
    </lineage>
</organism>
<feature type="chain" id="PRO_5036933657" evidence="1">
    <location>
        <begin position="28"/>
        <end position="170"/>
    </location>
</feature>
<dbReference type="PANTHER" id="PTHR42852">
    <property type="entry name" value="THIOL:DISULFIDE INTERCHANGE PROTEIN DSBE"/>
    <property type="match status" value="1"/>
</dbReference>
<keyword evidence="1" id="KW-0732">Signal</keyword>
<comment type="caution">
    <text evidence="3">The sequence shown here is derived from an EMBL/GenBank/DDBJ whole genome shotgun (WGS) entry which is preliminary data.</text>
</comment>
<dbReference type="EMBL" id="JADJMS010000047">
    <property type="protein sequence ID" value="MBK7416913.1"/>
    <property type="molecule type" value="Genomic_DNA"/>
</dbReference>
<dbReference type="InterPro" id="IPR050553">
    <property type="entry name" value="Thioredoxin_ResA/DsbE_sf"/>
</dbReference>
<reference evidence="3 4" key="1">
    <citation type="submission" date="2020-10" db="EMBL/GenBank/DDBJ databases">
        <title>Connecting structure to function with the recovery of over 1000 high-quality activated sludge metagenome-assembled genomes encoding full-length rRNA genes using long-read sequencing.</title>
        <authorList>
            <person name="Singleton C.M."/>
            <person name="Petriglieri F."/>
            <person name="Kristensen J.M."/>
            <person name="Kirkegaard R.H."/>
            <person name="Michaelsen T.Y."/>
            <person name="Andersen M.H."/>
            <person name="Karst S.M."/>
            <person name="Dueholm M.S."/>
            <person name="Nielsen P.H."/>
            <person name="Albertsen M."/>
        </authorList>
    </citation>
    <scope>NUCLEOTIDE SEQUENCE [LARGE SCALE GENOMIC DNA]</scope>
    <source>
        <strain evidence="3">EsbW_18-Q3-R4-48_BATAC.463</strain>
    </source>
</reference>
<name>A0A935MSA0_9RHOO</name>
<evidence type="ECO:0000313" key="3">
    <source>
        <dbReference type="EMBL" id="MBK7416913.1"/>
    </source>
</evidence>
<feature type="domain" description="Thioredoxin" evidence="2">
    <location>
        <begin position="11"/>
        <end position="169"/>
    </location>
</feature>
<dbReference type="Pfam" id="PF08534">
    <property type="entry name" value="Redoxin"/>
    <property type="match status" value="1"/>
</dbReference>
<evidence type="ECO:0000313" key="4">
    <source>
        <dbReference type="Proteomes" id="UP000739411"/>
    </source>
</evidence>
<accession>A0A935MSA0</accession>
<feature type="signal peptide" evidence="1">
    <location>
        <begin position="1"/>
        <end position="27"/>
    </location>
</feature>
<dbReference type="InterPro" id="IPR036249">
    <property type="entry name" value="Thioredoxin-like_sf"/>
</dbReference>
<dbReference type="CDD" id="cd02966">
    <property type="entry name" value="TlpA_like_family"/>
    <property type="match status" value="1"/>
</dbReference>
<dbReference type="Gene3D" id="3.40.30.10">
    <property type="entry name" value="Glutaredoxin"/>
    <property type="match status" value="1"/>
</dbReference>
<dbReference type="PROSITE" id="PS51352">
    <property type="entry name" value="THIOREDOXIN_2"/>
    <property type="match status" value="1"/>
</dbReference>
<dbReference type="Proteomes" id="UP000739411">
    <property type="component" value="Unassembled WGS sequence"/>
</dbReference>
<evidence type="ECO:0000259" key="2">
    <source>
        <dbReference type="PROSITE" id="PS51352"/>
    </source>
</evidence>
<gene>
    <name evidence="3" type="ORF">IPJ38_19270</name>
</gene>